<dbReference type="EMBL" id="PVZG01000006">
    <property type="protein sequence ID" value="PRY29496.1"/>
    <property type="molecule type" value="Genomic_DNA"/>
</dbReference>
<sequence length="147" mass="16104">MAISHIVVLVAALTALLCLPCAVAIVACADGLPARRIWTRSGRREIRALRCLDRRLSIDGSIVALPDPDLDELAAELRRLAHQRCTGPTVGSAVWLTAVQRAYDLRLLMASETLGVPHHLASLDGMDLDLERIRVEEKLRAAGLRLR</sequence>
<comment type="caution">
    <text evidence="1">The sequence shown here is derived from an EMBL/GenBank/DDBJ whole genome shotgun (WGS) entry which is preliminary data.</text>
</comment>
<proteinExistence type="predicted"/>
<protein>
    <submittedName>
        <fullName evidence="1">Uncharacterized protein</fullName>
    </submittedName>
</protein>
<keyword evidence="2" id="KW-1185">Reference proteome</keyword>
<dbReference type="AlphaFoldDB" id="A0A2T0S7V2"/>
<evidence type="ECO:0000313" key="1">
    <source>
        <dbReference type="EMBL" id="PRY29496.1"/>
    </source>
</evidence>
<reference evidence="1 2" key="1">
    <citation type="submission" date="2018-03" db="EMBL/GenBank/DDBJ databases">
        <title>Genomic Encyclopedia of Archaeal and Bacterial Type Strains, Phase II (KMG-II): from individual species to whole genera.</title>
        <authorList>
            <person name="Goeker M."/>
        </authorList>
    </citation>
    <scope>NUCLEOTIDE SEQUENCE [LARGE SCALE GENOMIC DNA]</scope>
    <source>
        <strain evidence="1 2">DSM 45348</strain>
    </source>
</reference>
<dbReference type="Proteomes" id="UP000239209">
    <property type="component" value="Unassembled WGS sequence"/>
</dbReference>
<dbReference type="RefSeq" id="WP_106127139.1">
    <property type="nucleotide sequence ID" value="NZ_PVZG01000006.1"/>
</dbReference>
<evidence type="ECO:0000313" key="2">
    <source>
        <dbReference type="Proteomes" id="UP000239209"/>
    </source>
</evidence>
<gene>
    <name evidence="1" type="ORF">CLV70_106215</name>
</gene>
<organism evidence="1 2">
    <name type="scientific">Pseudosporangium ferrugineum</name>
    <dbReference type="NCBI Taxonomy" id="439699"/>
    <lineage>
        <taxon>Bacteria</taxon>
        <taxon>Bacillati</taxon>
        <taxon>Actinomycetota</taxon>
        <taxon>Actinomycetes</taxon>
        <taxon>Micromonosporales</taxon>
        <taxon>Micromonosporaceae</taxon>
        <taxon>Pseudosporangium</taxon>
    </lineage>
</organism>
<dbReference type="OrthoDB" id="3381124at2"/>
<name>A0A2T0S7V2_9ACTN</name>
<accession>A0A2T0S7V2</accession>